<comment type="subcellular location">
    <subcellularLocation>
        <location evidence="9">Cell membrane</location>
        <topology evidence="9">Multi-pass membrane protein</topology>
    </subcellularLocation>
    <subcellularLocation>
        <location evidence="1">Membrane</location>
        <topology evidence="1">Multi-pass membrane protein</topology>
    </subcellularLocation>
</comment>
<dbReference type="SUPFAM" id="SSF54631">
    <property type="entry name" value="CBS-domain pair"/>
    <property type="match status" value="1"/>
</dbReference>
<dbReference type="PANTHER" id="PTHR43773:SF1">
    <property type="entry name" value="MAGNESIUM TRANSPORTER MGTE"/>
    <property type="match status" value="1"/>
</dbReference>
<protein>
    <recommendedName>
        <fullName evidence="9">Magnesium transporter MgtE</fullName>
    </recommendedName>
</protein>
<dbReference type="EMBL" id="JRAK01000163">
    <property type="protein sequence ID" value="KGN83566.1"/>
    <property type="molecule type" value="Genomic_DNA"/>
</dbReference>
<evidence type="ECO:0000256" key="1">
    <source>
        <dbReference type="ARBA" id="ARBA00004141"/>
    </source>
</evidence>
<dbReference type="InterPro" id="IPR006668">
    <property type="entry name" value="Mg_transptr_MgtE_intracell_dom"/>
</dbReference>
<keyword evidence="3 9" id="KW-0813">Transport</keyword>
<dbReference type="SUPFAM" id="SSF158791">
    <property type="entry name" value="MgtE N-terminal domain-like"/>
    <property type="match status" value="1"/>
</dbReference>
<evidence type="ECO:0000256" key="8">
    <source>
        <dbReference type="PROSITE-ProRule" id="PRU00703"/>
    </source>
</evidence>
<dbReference type="GO" id="GO:0005886">
    <property type="term" value="C:plasma membrane"/>
    <property type="evidence" value="ECO:0007669"/>
    <property type="project" value="UniProtKB-SubCell"/>
</dbReference>
<dbReference type="AlphaFoldDB" id="A0A0A2EXF2"/>
<organism evidence="11 12">
    <name type="scientific">Porphyromonas gulae</name>
    <dbReference type="NCBI Taxonomy" id="111105"/>
    <lineage>
        <taxon>Bacteria</taxon>
        <taxon>Pseudomonadati</taxon>
        <taxon>Bacteroidota</taxon>
        <taxon>Bacteroidia</taxon>
        <taxon>Bacteroidales</taxon>
        <taxon>Porphyromonadaceae</taxon>
        <taxon>Porphyromonas</taxon>
    </lineage>
</organism>
<dbReference type="Gene3D" id="1.10.357.20">
    <property type="entry name" value="SLC41 divalent cation transporters, integral membrane domain"/>
    <property type="match status" value="1"/>
</dbReference>
<dbReference type="SUPFAM" id="SSF161093">
    <property type="entry name" value="MgtE membrane domain-like"/>
    <property type="match status" value="1"/>
</dbReference>
<feature type="transmembrane region" description="Helical" evidence="9">
    <location>
        <begin position="386"/>
        <end position="412"/>
    </location>
</feature>
<keyword evidence="8" id="KW-0129">CBS domain</keyword>
<dbReference type="Gene3D" id="3.10.580.10">
    <property type="entry name" value="CBS-domain"/>
    <property type="match status" value="1"/>
</dbReference>
<dbReference type="InterPro" id="IPR000644">
    <property type="entry name" value="CBS_dom"/>
</dbReference>
<dbReference type="InterPro" id="IPR006667">
    <property type="entry name" value="SLC41_membr_dom"/>
</dbReference>
<feature type="transmembrane region" description="Helical" evidence="9">
    <location>
        <begin position="285"/>
        <end position="305"/>
    </location>
</feature>
<evidence type="ECO:0000313" key="12">
    <source>
        <dbReference type="Proteomes" id="UP000030146"/>
    </source>
</evidence>
<feature type="transmembrane region" description="Helical" evidence="9">
    <location>
        <begin position="359"/>
        <end position="380"/>
    </location>
</feature>
<evidence type="ECO:0000256" key="3">
    <source>
        <dbReference type="ARBA" id="ARBA00022448"/>
    </source>
</evidence>
<dbReference type="SMART" id="SM00116">
    <property type="entry name" value="CBS"/>
    <property type="match status" value="1"/>
</dbReference>
<dbReference type="Pfam" id="PF00571">
    <property type="entry name" value="CBS"/>
    <property type="match status" value="2"/>
</dbReference>
<evidence type="ECO:0000259" key="10">
    <source>
        <dbReference type="PROSITE" id="PS51371"/>
    </source>
</evidence>
<gene>
    <name evidence="11" type="ORF">HR15_11920</name>
</gene>
<feature type="domain" description="CBS" evidence="10">
    <location>
        <begin position="139"/>
        <end position="201"/>
    </location>
</feature>
<feature type="transmembrane region" description="Helical" evidence="9">
    <location>
        <begin position="424"/>
        <end position="447"/>
    </location>
</feature>
<keyword evidence="4 9" id="KW-0812">Transmembrane</keyword>
<accession>A0A0A2EXF2</accession>
<keyword evidence="7 9" id="KW-0472">Membrane</keyword>
<dbReference type="InterPro" id="IPR036739">
    <property type="entry name" value="SLC41_membr_dom_sf"/>
</dbReference>
<dbReference type="Proteomes" id="UP000030146">
    <property type="component" value="Unassembled WGS sequence"/>
</dbReference>
<dbReference type="PANTHER" id="PTHR43773">
    <property type="entry name" value="MAGNESIUM TRANSPORTER MGTE"/>
    <property type="match status" value="1"/>
</dbReference>
<comment type="function">
    <text evidence="9">Acts as a magnesium transporter.</text>
</comment>
<keyword evidence="5 9" id="KW-0460">Magnesium</keyword>
<sequence>MDFTKEYLHNLRQIIDQKRDADALDLMSKLHPEDIADLYDELDLDEAVYLYLLLDGEKAGLVLLELDEDERNKVLERIPSETIAGKFVGNMETDDAAELIRELDEDQQDEILSQVTDIEQAGDIIDLLKYEDDTAGSLMGTEMIIVNENWSMPKCIEEMRLQAEDVDEIYYVYVIDDEERLKGVLPLKKLITSPSASKIKYVMKTEPISVKDNDPIEEVAEKIEKYDLVALPVVDSIGRLVGRITIDDVIDEIREQHERDYQLASGISHDIEASDKVYMQTAARLPWLLIGMAGGLANSILLGGFDSLFATNPKMALFIPLIGGTGGNVGIQSSAIVVQGLANNSLKQAKLWTLIAKEVVVALINASIISLVVFLFNYFFLGDVLVMSAVSISLFSVVLFASIFGTMVPMLLDRLKIDPAIATGPFITITNDLIGMMIYMLVATLLAQAL</sequence>
<dbReference type="InterPro" id="IPR006669">
    <property type="entry name" value="MgtE_transporter"/>
</dbReference>
<keyword evidence="12" id="KW-1185">Reference proteome</keyword>
<dbReference type="GO" id="GO:0015095">
    <property type="term" value="F:magnesium ion transmembrane transporter activity"/>
    <property type="evidence" value="ECO:0007669"/>
    <property type="project" value="UniProtKB-UniRule"/>
</dbReference>
<comment type="similarity">
    <text evidence="2 9">Belongs to the SLC41A transporter family.</text>
</comment>
<dbReference type="InterPro" id="IPR046342">
    <property type="entry name" value="CBS_dom_sf"/>
</dbReference>
<keyword evidence="9" id="KW-1003">Cell membrane</keyword>
<dbReference type="Pfam" id="PF01769">
    <property type="entry name" value="MgtE"/>
    <property type="match status" value="1"/>
</dbReference>
<dbReference type="GO" id="GO:0046872">
    <property type="term" value="F:metal ion binding"/>
    <property type="evidence" value="ECO:0007669"/>
    <property type="project" value="UniProtKB-KW"/>
</dbReference>
<dbReference type="Pfam" id="PF03448">
    <property type="entry name" value="MgtE_N"/>
    <property type="match status" value="1"/>
</dbReference>
<feature type="transmembrane region" description="Helical" evidence="9">
    <location>
        <begin position="317"/>
        <end position="338"/>
    </location>
</feature>
<proteinExistence type="inferred from homology"/>
<dbReference type="PROSITE" id="PS51371">
    <property type="entry name" value="CBS"/>
    <property type="match status" value="2"/>
</dbReference>
<dbReference type="Gene3D" id="1.25.60.10">
    <property type="entry name" value="MgtE N-terminal domain-like"/>
    <property type="match status" value="1"/>
</dbReference>
<feature type="domain" description="CBS" evidence="10">
    <location>
        <begin position="203"/>
        <end position="259"/>
    </location>
</feature>
<reference evidence="11 12" key="1">
    <citation type="submission" date="2014-08" db="EMBL/GenBank/DDBJ databases">
        <title>Porphyromonas gulae strain:COT-052_OH3439 Genome sequencing.</title>
        <authorList>
            <person name="Wallis C."/>
            <person name="Deusch O."/>
            <person name="O'Flynn C."/>
            <person name="Davis I."/>
            <person name="Jospin G."/>
            <person name="Darling A.E."/>
            <person name="Coil D.A."/>
            <person name="Alexiev A."/>
            <person name="Horsfall A."/>
            <person name="Kirkwood N."/>
            <person name="Harris S."/>
            <person name="Eisen J.A."/>
        </authorList>
    </citation>
    <scope>NUCLEOTIDE SEQUENCE [LARGE SCALE GENOMIC DNA]</scope>
    <source>
        <strain evidence="12">COT-052 OH3439</strain>
    </source>
</reference>
<evidence type="ECO:0000256" key="6">
    <source>
        <dbReference type="ARBA" id="ARBA00022989"/>
    </source>
</evidence>
<keyword evidence="9" id="KW-0479">Metal-binding</keyword>
<dbReference type="RefSeq" id="WP_039426936.1">
    <property type="nucleotide sequence ID" value="NZ_JRAK01000163.1"/>
</dbReference>
<evidence type="ECO:0000256" key="9">
    <source>
        <dbReference type="RuleBase" id="RU362011"/>
    </source>
</evidence>
<comment type="subunit">
    <text evidence="9">Homodimer.</text>
</comment>
<dbReference type="NCBIfam" id="TIGR00400">
    <property type="entry name" value="mgtE"/>
    <property type="match status" value="1"/>
</dbReference>
<evidence type="ECO:0000256" key="5">
    <source>
        <dbReference type="ARBA" id="ARBA00022842"/>
    </source>
</evidence>
<evidence type="ECO:0000313" key="11">
    <source>
        <dbReference type="EMBL" id="KGN83566.1"/>
    </source>
</evidence>
<dbReference type="InterPro" id="IPR038076">
    <property type="entry name" value="MgtE_N_sf"/>
</dbReference>
<evidence type="ECO:0000256" key="4">
    <source>
        <dbReference type="ARBA" id="ARBA00022692"/>
    </source>
</evidence>
<dbReference type="SMART" id="SM00924">
    <property type="entry name" value="MgtE_N"/>
    <property type="match status" value="1"/>
</dbReference>
<dbReference type="CDD" id="cd04606">
    <property type="entry name" value="CBS_pair_Mg_transporter"/>
    <property type="match status" value="1"/>
</dbReference>
<evidence type="ECO:0000256" key="2">
    <source>
        <dbReference type="ARBA" id="ARBA00009749"/>
    </source>
</evidence>
<name>A0A0A2EXF2_9PORP</name>
<evidence type="ECO:0000256" key="7">
    <source>
        <dbReference type="ARBA" id="ARBA00023136"/>
    </source>
</evidence>
<keyword evidence="6 9" id="KW-1133">Transmembrane helix</keyword>
<comment type="caution">
    <text evidence="11">The sequence shown here is derived from an EMBL/GenBank/DDBJ whole genome shotgun (WGS) entry which is preliminary data.</text>
</comment>